<dbReference type="InterPro" id="IPR011856">
    <property type="entry name" value="tRNA_endonuc-like_dom_sf"/>
</dbReference>
<dbReference type="OrthoDB" id="9794876at2"/>
<dbReference type="InterPro" id="IPR003509">
    <property type="entry name" value="UPF0102_YraN-like"/>
</dbReference>
<dbReference type="RefSeq" id="WP_099643160.1">
    <property type="nucleotide sequence ID" value="NZ_JAQPZX010000026.1"/>
</dbReference>
<protein>
    <recommendedName>
        <fullName evidence="2">UPF0102 protein CEX98_16650</fullName>
    </recommendedName>
</protein>
<sequence length="121" mass="14091">MFKGLFNNTRSKGEHYEVLAEQFLVKQGLSPITRNYLCKYGEIDLIMQDSHTLVFIEVKYRDSKHFGGAINALSKTKLQRLKRSIYNYLAQQNLHNTQLRVDFVAIQGGDPPDINWIRNIF</sequence>
<keyword evidence="4" id="KW-1185">Reference proteome</keyword>
<gene>
    <name evidence="3" type="ORF">CEX98_16650</name>
</gene>
<reference evidence="4" key="1">
    <citation type="journal article" date="2019" name="Genome Announc.">
        <title>Draft Genome Sequence of Pseudoalteromonas piscicida Strain 36Y ROTHPW, an Hypersaline Seawater Isolate from the South Coast of Sonora, Mexico.</title>
        <authorList>
            <person name="Sanchez-Diaz R."/>
            <person name="Molina-Garza Z.J."/>
            <person name="Cruz-Suarez L.E."/>
            <person name="Selvin J."/>
            <person name="Kiran G.S."/>
            <person name="Ibarra-Gamez J.C."/>
            <person name="Gomez-Gil B."/>
            <person name="Galaviz-Silva L."/>
        </authorList>
    </citation>
    <scope>NUCLEOTIDE SEQUENCE [LARGE SCALE GENOMIC DNA]</scope>
    <source>
        <strain evidence="4">36Y_RITHPW</strain>
    </source>
</reference>
<proteinExistence type="inferred from homology"/>
<evidence type="ECO:0000256" key="2">
    <source>
        <dbReference type="HAMAP-Rule" id="MF_00048"/>
    </source>
</evidence>
<comment type="caution">
    <text evidence="3">The sequence shown here is derived from an EMBL/GenBank/DDBJ whole genome shotgun (WGS) entry which is preliminary data.</text>
</comment>
<dbReference type="Gene3D" id="3.40.1350.10">
    <property type="match status" value="1"/>
</dbReference>
<dbReference type="NCBIfam" id="NF009150">
    <property type="entry name" value="PRK12497.1-3"/>
    <property type="match status" value="1"/>
</dbReference>
<dbReference type="Proteomes" id="UP000228621">
    <property type="component" value="Unassembled WGS sequence"/>
</dbReference>
<dbReference type="NCBIfam" id="TIGR00252">
    <property type="entry name" value="YraN family protein"/>
    <property type="match status" value="1"/>
</dbReference>
<dbReference type="SUPFAM" id="SSF52980">
    <property type="entry name" value="Restriction endonuclease-like"/>
    <property type="match status" value="1"/>
</dbReference>
<dbReference type="HAMAP" id="MF_00048">
    <property type="entry name" value="UPF0102"/>
    <property type="match status" value="1"/>
</dbReference>
<evidence type="ECO:0000256" key="1">
    <source>
        <dbReference type="ARBA" id="ARBA00006738"/>
    </source>
</evidence>
<organism evidence="3 4">
    <name type="scientific">Pseudoalteromonas piscicida</name>
    <dbReference type="NCBI Taxonomy" id="43662"/>
    <lineage>
        <taxon>Bacteria</taxon>
        <taxon>Pseudomonadati</taxon>
        <taxon>Pseudomonadota</taxon>
        <taxon>Gammaproteobacteria</taxon>
        <taxon>Alteromonadales</taxon>
        <taxon>Pseudoalteromonadaceae</taxon>
        <taxon>Pseudoalteromonas</taxon>
    </lineage>
</organism>
<evidence type="ECO:0000313" key="4">
    <source>
        <dbReference type="Proteomes" id="UP000228621"/>
    </source>
</evidence>
<dbReference type="PANTHER" id="PTHR34039:SF1">
    <property type="entry name" value="UPF0102 PROTEIN YRAN"/>
    <property type="match status" value="1"/>
</dbReference>
<name>A0A2A5JMC2_PSEO7</name>
<accession>A0A2A5JMC2</accession>
<dbReference type="EMBL" id="NKHF01000077">
    <property type="protein sequence ID" value="PCK30603.1"/>
    <property type="molecule type" value="Genomic_DNA"/>
</dbReference>
<dbReference type="GO" id="GO:0003676">
    <property type="term" value="F:nucleic acid binding"/>
    <property type="evidence" value="ECO:0007669"/>
    <property type="project" value="InterPro"/>
</dbReference>
<dbReference type="Pfam" id="PF02021">
    <property type="entry name" value="UPF0102"/>
    <property type="match status" value="1"/>
</dbReference>
<comment type="similarity">
    <text evidence="1 2">Belongs to the UPF0102 family.</text>
</comment>
<dbReference type="PANTHER" id="PTHR34039">
    <property type="entry name" value="UPF0102 PROTEIN YRAN"/>
    <property type="match status" value="1"/>
</dbReference>
<dbReference type="InterPro" id="IPR011335">
    <property type="entry name" value="Restrct_endonuc-II-like"/>
</dbReference>
<dbReference type="AlphaFoldDB" id="A0A2A5JMC2"/>
<evidence type="ECO:0000313" key="3">
    <source>
        <dbReference type="EMBL" id="PCK30603.1"/>
    </source>
</evidence>